<dbReference type="GO" id="GO:0034446">
    <property type="term" value="P:substrate adhesion-dependent cell spreading"/>
    <property type="evidence" value="ECO:0007669"/>
    <property type="project" value="TreeGrafter"/>
</dbReference>
<keyword evidence="7" id="KW-0009">Actin-binding</keyword>
<name>A0A673YZP4_SALTR</name>
<dbReference type="OMA" id="WNHNANL"/>
<evidence type="ECO:0000256" key="3">
    <source>
        <dbReference type="ARBA" id="ARBA00005666"/>
    </source>
</evidence>
<dbReference type="InterPro" id="IPR028433">
    <property type="entry name" value="Parvin"/>
</dbReference>
<keyword evidence="4" id="KW-0963">Cytoplasm</keyword>
<accession>A0A673YZP4</accession>
<proteinExistence type="inferred from homology"/>
<reference evidence="12" key="1">
    <citation type="submission" date="2025-08" db="UniProtKB">
        <authorList>
            <consortium name="Ensembl"/>
        </authorList>
    </citation>
    <scope>IDENTIFICATION</scope>
</reference>
<gene>
    <name evidence="12" type="primary">PARVA</name>
    <name evidence="12" type="synonym">LOC115203058</name>
</gene>
<keyword evidence="10" id="KW-1133">Transmembrane helix</keyword>
<evidence type="ECO:0000256" key="10">
    <source>
        <dbReference type="SAM" id="Phobius"/>
    </source>
</evidence>
<evidence type="ECO:0000313" key="12">
    <source>
        <dbReference type="Ensembl" id="ENSSTUP00000040202.1"/>
    </source>
</evidence>
<dbReference type="Pfam" id="PF00307">
    <property type="entry name" value="CH"/>
    <property type="match status" value="2"/>
</dbReference>
<evidence type="ECO:0000256" key="1">
    <source>
        <dbReference type="ARBA" id="ARBA00004216"/>
    </source>
</evidence>
<dbReference type="PANTHER" id="PTHR12114:SF6">
    <property type="entry name" value="ALPHA-PARVIN"/>
    <property type="match status" value="1"/>
</dbReference>
<dbReference type="GO" id="GO:0030018">
    <property type="term" value="C:Z disc"/>
    <property type="evidence" value="ECO:0007669"/>
    <property type="project" value="UniProtKB-SubCell"/>
</dbReference>
<protein>
    <submittedName>
        <fullName evidence="12">Parvin alpha</fullName>
    </submittedName>
</protein>
<dbReference type="InParanoid" id="A0A673YZP4"/>
<dbReference type="FunFam" id="1.10.418.10:FF:000015">
    <property type="entry name" value="Parvin beta"/>
    <property type="match status" value="1"/>
</dbReference>
<dbReference type="PROSITE" id="PS50021">
    <property type="entry name" value="CH"/>
    <property type="match status" value="2"/>
</dbReference>
<keyword evidence="10" id="KW-0812">Transmembrane</keyword>
<dbReference type="Gene3D" id="1.10.418.10">
    <property type="entry name" value="Calponin-like domain"/>
    <property type="match status" value="2"/>
</dbReference>
<dbReference type="GO" id="GO:0071963">
    <property type="term" value="P:establishment or maintenance of cell polarity regulating cell shape"/>
    <property type="evidence" value="ECO:0007669"/>
    <property type="project" value="TreeGrafter"/>
</dbReference>
<dbReference type="AlphaFoldDB" id="A0A673YZP4"/>
<evidence type="ECO:0000256" key="9">
    <source>
        <dbReference type="SAM" id="MobiDB-lite"/>
    </source>
</evidence>
<dbReference type="Proteomes" id="UP000472277">
    <property type="component" value="Chromosome 12"/>
</dbReference>
<keyword evidence="5" id="KW-0677">Repeat</keyword>
<evidence type="ECO:0000256" key="6">
    <source>
        <dbReference type="ARBA" id="ARBA00022889"/>
    </source>
</evidence>
<keyword evidence="10" id="KW-0472">Membrane</keyword>
<dbReference type="GO" id="GO:0003779">
    <property type="term" value="F:actin binding"/>
    <property type="evidence" value="ECO:0007669"/>
    <property type="project" value="UniProtKB-KW"/>
</dbReference>
<evidence type="ECO:0000256" key="4">
    <source>
        <dbReference type="ARBA" id="ARBA00022490"/>
    </source>
</evidence>
<feature type="domain" description="Calponin-homology (CH)" evidence="11">
    <location>
        <begin position="264"/>
        <end position="371"/>
    </location>
</feature>
<dbReference type="GeneTree" id="ENSGT00950000183194"/>
<dbReference type="GO" id="GO:0015629">
    <property type="term" value="C:actin cytoskeleton"/>
    <property type="evidence" value="ECO:0007669"/>
    <property type="project" value="TreeGrafter"/>
</dbReference>
<dbReference type="InterPro" id="IPR036872">
    <property type="entry name" value="CH_dom_sf"/>
</dbReference>
<dbReference type="SUPFAM" id="SSF47576">
    <property type="entry name" value="Calponin-homology domain, CH-domain"/>
    <property type="match status" value="1"/>
</dbReference>
<keyword evidence="13" id="KW-1185">Reference proteome</keyword>
<sequence>THSPPLRMPPNKQKKDDSFLGKLGGTLARRKKAKEVSELQEEGMNAINLPLSPIPFELDPEDTMLEENEVRTMVDPNSRNDPKLQELMKVLIDWINDVLVGERIIVKDLAEDLYDGQVLQKLFEKLEGERLNVAEVTQSEIAQKQKLQTVLEKINDTLKVSIRNIKWTIDSVHAKSIVAILHLLVALSQHCRAPIRLPDHVSIQVVVVQKREGILQSRQVQEEITGNTEYRLIGPFLGWNHNANLFVYRDAFDTLFDYAPDKLNVVKKTLNTFVNKHLNKLNLEVSELDTQFADGVYLVLLMGLLEGYFVALFNFFLTPEHFDQKVHNVAFSFELMQDGGLEKPKPRAEDIVNCDLKSTLRVLYNLFTKYRNVE</sequence>
<feature type="region of interest" description="Disordered" evidence="9">
    <location>
        <begin position="1"/>
        <end position="20"/>
    </location>
</feature>
<evidence type="ECO:0000256" key="5">
    <source>
        <dbReference type="ARBA" id="ARBA00022737"/>
    </source>
</evidence>
<dbReference type="PIRSF" id="PIRSF039131">
    <property type="entry name" value="Parvin"/>
    <property type="match status" value="1"/>
</dbReference>
<comment type="subcellular location">
    <subcellularLocation>
        <location evidence="2">Cytoplasm</location>
        <location evidence="2">Cytoskeleton</location>
    </subcellularLocation>
    <subcellularLocation>
        <location evidence="1">Cytoplasm</location>
        <location evidence="1">Myofibril</location>
        <location evidence="1">Sarcomere</location>
        <location evidence="1">Z line</location>
    </subcellularLocation>
</comment>
<organism evidence="12 13">
    <name type="scientific">Salmo trutta</name>
    <name type="common">Brown trout</name>
    <dbReference type="NCBI Taxonomy" id="8032"/>
    <lineage>
        <taxon>Eukaryota</taxon>
        <taxon>Metazoa</taxon>
        <taxon>Chordata</taxon>
        <taxon>Craniata</taxon>
        <taxon>Vertebrata</taxon>
        <taxon>Euteleostomi</taxon>
        <taxon>Actinopterygii</taxon>
        <taxon>Neopterygii</taxon>
        <taxon>Teleostei</taxon>
        <taxon>Protacanthopterygii</taxon>
        <taxon>Salmoniformes</taxon>
        <taxon>Salmonidae</taxon>
        <taxon>Salmoninae</taxon>
        <taxon>Salmo</taxon>
    </lineage>
</organism>
<feature type="domain" description="Calponin-homology (CH)" evidence="11">
    <location>
        <begin position="85"/>
        <end position="192"/>
    </location>
</feature>
<dbReference type="PANTHER" id="PTHR12114">
    <property type="entry name" value="PARVIN"/>
    <property type="match status" value="1"/>
</dbReference>
<dbReference type="Ensembl" id="ENSSTUT00000042024.1">
    <property type="protein sequence ID" value="ENSSTUP00000040202.1"/>
    <property type="gene ID" value="ENSSTUG00000016920.1"/>
</dbReference>
<dbReference type="GO" id="GO:0005925">
    <property type="term" value="C:focal adhesion"/>
    <property type="evidence" value="ECO:0007669"/>
    <property type="project" value="TreeGrafter"/>
</dbReference>
<evidence type="ECO:0000259" key="11">
    <source>
        <dbReference type="PROSITE" id="PS50021"/>
    </source>
</evidence>
<comment type="similarity">
    <text evidence="3">Belongs to the parvin family.</text>
</comment>
<dbReference type="GO" id="GO:0060271">
    <property type="term" value="P:cilium assembly"/>
    <property type="evidence" value="ECO:0007669"/>
    <property type="project" value="TreeGrafter"/>
</dbReference>
<keyword evidence="6" id="KW-0130">Cell adhesion</keyword>
<keyword evidence="8" id="KW-0206">Cytoskeleton</keyword>
<evidence type="ECO:0000256" key="8">
    <source>
        <dbReference type="ARBA" id="ARBA00023212"/>
    </source>
</evidence>
<evidence type="ECO:0000256" key="2">
    <source>
        <dbReference type="ARBA" id="ARBA00004245"/>
    </source>
</evidence>
<dbReference type="GO" id="GO:0030036">
    <property type="term" value="P:actin cytoskeleton organization"/>
    <property type="evidence" value="ECO:0007669"/>
    <property type="project" value="InterPro"/>
</dbReference>
<dbReference type="InterPro" id="IPR001715">
    <property type="entry name" value="CH_dom"/>
</dbReference>
<feature type="transmembrane region" description="Helical" evidence="10">
    <location>
        <begin position="296"/>
        <end position="317"/>
    </location>
</feature>
<dbReference type="CDD" id="cd21306">
    <property type="entry name" value="CH_PARVA_B_rpt2"/>
    <property type="match status" value="1"/>
</dbReference>
<evidence type="ECO:0000256" key="7">
    <source>
        <dbReference type="ARBA" id="ARBA00023203"/>
    </source>
</evidence>
<evidence type="ECO:0000313" key="13">
    <source>
        <dbReference type="Proteomes" id="UP000472277"/>
    </source>
</evidence>
<dbReference type="FunFam" id="1.10.418.10:FF:000011">
    <property type="entry name" value="Parvin, beta"/>
    <property type="match status" value="1"/>
</dbReference>
<reference evidence="12" key="2">
    <citation type="submission" date="2025-09" db="UniProtKB">
        <authorList>
            <consortium name="Ensembl"/>
        </authorList>
    </citation>
    <scope>IDENTIFICATION</scope>
</reference>